<gene>
    <name evidence="4" type="ORF">ACFQVC_00925</name>
</gene>
<evidence type="ECO:0000259" key="3">
    <source>
        <dbReference type="Pfam" id="PF14219"/>
    </source>
</evidence>
<dbReference type="Pfam" id="PF14219">
    <property type="entry name" value="DUF4328"/>
    <property type="match status" value="1"/>
</dbReference>
<dbReference type="Proteomes" id="UP001596523">
    <property type="component" value="Unassembled WGS sequence"/>
</dbReference>
<feature type="transmembrane region" description="Helical" evidence="2">
    <location>
        <begin position="119"/>
        <end position="136"/>
    </location>
</feature>
<reference evidence="5" key="1">
    <citation type="journal article" date="2019" name="Int. J. Syst. Evol. Microbiol.">
        <title>The Global Catalogue of Microorganisms (GCM) 10K type strain sequencing project: providing services to taxonomists for standard genome sequencing and annotation.</title>
        <authorList>
            <consortium name="The Broad Institute Genomics Platform"/>
            <consortium name="The Broad Institute Genome Sequencing Center for Infectious Disease"/>
            <person name="Wu L."/>
            <person name="Ma J."/>
        </authorList>
    </citation>
    <scope>NUCLEOTIDE SEQUENCE [LARGE SCALE GENOMIC DNA]</scope>
    <source>
        <strain evidence="5">SYNS20</strain>
    </source>
</reference>
<feature type="transmembrane region" description="Helical" evidence="2">
    <location>
        <begin position="80"/>
        <end position="99"/>
    </location>
</feature>
<accession>A0ABW2JAP1</accession>
<feature type="domain" description="DUF4328" evidence="3">
    <location>
        <begin position="73"/>
        <end position="218"/>
    </location>
</feature>
<feature type="transmembrane region" description="Helical" evidence="2">
    <location>
        <begin position="26"/>
        <end position="47"/>
    </location>
</feature>
<organism evidence="4 5">
    <name type="scientific">Streptomyces monticola</name>
    <dbReference type="NCBI Taxonomy" id="2666263"/>
    <lineage>
        <taxon>Bacteria</taxon>
        <taxon>Bacillati</taxon>
        <taxon>Actinomycetota</taxon>
        <taxon>Actinomycetes</taxon>
        <taxon>Kitasatosporales</taxon>
        <taxon>Streptomycetaceae</taxon>
        <taxon>Streptomyces</taxon>
    </lineage>
</organism>
<keyword evidence="2" id="KW-0812">Transmembrane</keyword>
<feature type="region of interest" description="Disordered" evidence="1">
    <location>
        <begin position="1"/>
        <end position="20"/>
    </location>
</feature>
<name>A0ABW2JAP1_9ACTN</name>
<evidence type="ECO:0000256" key="2">
    <source>
        <dbReference type="SAM" id="Phobius"/>
    </source>
</evidence>
<proteinExistence type="predicted"/>
<comment type="caution">
    <text evidence="4">The sequence shown here is derived from an EMBL/GenBank/DDBJ whole genome shotgun (WGS) entry which is preliminary data.</text>
</comment>
<keyword evidence="2" id="KW-0472">Membrane</keyword>
<protein>
    <submittedName>
        <fullName evidence="4">DUF4328 domain-containing protein</fullName>
    </submittedName>
</protein>
<feature type="transmembrane region" description="Helical" evidence="2">
    <location>
        <begin position="196"/>
        <end position="215"/>
    </location>
</feature>
<evidence type="ECO:0000256" key="1">
    <source>
        <dbReference type="SAM" id="MobiDB-lite"/>
    </source>
</evidence>
<sequence length="231" mass="24475">MSTPSPAAEPQGEGSPRPGIRLPHTLGHLASGALAVTAVATVAAAVAQWHMDSVIGPLHDNASVRTADGYIRADMWLGNLLGALKICLGVTVVLLAVWFARMRANARLLDPAWQQRHGAGWLLLSFLCAIGLLFVPKMIVNDIWAASTPRPDQRRGNGLLTVWWLAVVAAVLQLSQGLKELGGTDATWEVRQGLDTLLLADVPLVVACALTFLVVRRLGALQAGHPAAAQS</sequence>
<keyword evidence="5" id="KW-1185">Reference proteome</keyword>
<evidence type="ECO:0000313" key="5">
    <source>
        <dbReference type="Proteomes" id="UP001596523"/>
    </source>
</evidence>
<dbReference type="InterPro" id="IPR025565">
    <property type="entry name" value="DUF4328"/>
</dbReference>
<feature type="transmembrane region" description="Helical" evidence="2">
    <location>
        <begin position="157"/>
        <end position="176"/>
    </location>
</feature>
<dbReference type="EMBL" id="JBHTCF010000001">
    <property type="protein sequence ID" value="MFC7302777.1"/>
    <property type="molecule type" value="Genomic_DNA"/>
</dbReference>
<keyword evidence="2" id="KW-1133">Transmembrane helix</keyword>
<dbReference type="RefSeq" id="WP_381825322.1">
    <property type="nucleotide sequence ID" value="NZ_JBHTCF010000001.1"/>
</dbReference>
<evidence type="ECO:0000313" key="4">
    <source>
        <dbReference type="EMBL" id="MFC7302777.1"/>
    </source>
</evidence>